<protein>
    <submittedName>
        <fullName evidence="1">Helix-turn-helix psq domain</fullName>
    </submittedName>
</protein>
<comment type="caution">
    <text evidence="1">The sequence shown here is derived from an EMBL/GenBank/DDBJ whole genome shotgun (WGS) entry which is preliminary data.</text>
</comment>
<gene>
    <name evidence="1" type="ORF">MML48_1g18749</name>
</gene>
<name>A0ACB9TVA2_HOLOL</name>
<evidence type="ECO:0000313" key="1">
    <source>
        <dbReference type="EMBL" id="KAI4470784.1"/>
    </source>
</evidence>
<keyword evidence="2" id="KW-1185">Reference proteome</keyword>
<dbReference type="Proteomes" id="UP001056778">
    <property type="component" value="Chromosome 1"/>
</dbReference>
<proteinExistence type="predicted"/>
<sequence length="363" mass="40966">MPNQYKRQTADIRGKWTEEQLKNAINAVRNNMSVRAGAAAFEIPRKTLERRIRTNNDEKGVMGPCCMVGRDNEQRLVQHIKKMQQHGFPLTIDDVRRMAYQFAAQLGIKHRFNSTTENAGYDWLKFEAWAKSATPQNAISAFRATGIYPLNPSAIPDYAFCLAQDHVLRNANKIQQKSPSKLCSALDLPGTSHDLPSMFSHPPLESDTTIEKKETPSKILQDISIVPLKTPARKRAKQVATLLTSPEHILNRKVKEHEKMQKEKRKHSESSSASKSEFIPSGDSDLDVSDDLDSANNCRGCGENYYLTKKAEAWIRCVLSSYWLHENCTEFTDTCNECGKCQNMESCKWKGKGIGKGKTKKAN</sequence>
<dbReference type="EMBL" id="CM043015">
    <property type="protein sequence ID" value="KAI4470784.1"/>
    <property type="molecule type" value="Genomic_DNA"/>
</dbReference>
<accession>A0ACB9TVA2</accession>
<evidence type="ECO:0000313" key="2">
    <source>
        <dbReference type="Proteomes" id="UP001056778"/>
    </source>
</evidence>
<organism evidence="1 2">
    <name type="scientific">Holotrichia oblita</name>
    <name type="common">Chafer beetle</name>
    <dbReference type="NCBI Taxonomy" id="644536"/>
    <lineage>
        <taxon>Eukaryota</taxon>
        <taxon>Metazoa</taxon>
        <taxon>Ecdysozoa</taxon>
        <taxon>Arthropoda</taxon>
        <taxon>Hexapoda</taxon>
        <taxon>Insecta</taxon>
        <taxon>Pterygota</taxon>
        <taxon>Neoptera</taxon>
        <taxon>Endopterygota</taxon>
        <taxon>Coleoptera</taxon>
        <taxon>Polyphaga</taxon>
        <taxon>Scarabaeiformia</taxon>
        <taxon>Scarabaeidae</taxon>
        <taxon>Melolonthinae</taxon>
        <taxon>Holotrichia</taxon>
    </lineage>
</organism>
<reference evidence="1" key="1">
    <citation type="submission" date="2022-04" db="EMBL/GenBank/DDBJ databases">
        <title>Chromosome-scale genome assembly of Holotrichia oblita Faldermann.</title>
        <authorList>
            <person name="Rongchong L."/>
        </authorList>
    </citation>
    <scope>NUCLEOTIDE SEQUENCE</scope>
    <source>
        <strain evidence="1">81SQS9</strain>
    </source>
</reference>